<dbReference type="EMBL" id="JACJTD010000050">
    <property type="protein sequence ID" value="MBD2650112.1"/>
    <property type="molecule type" value="Genomic_DNA"/>
</dbReference>
<evidence type="ECO:0000313" key="3">
    <source>
        <dbReference type="Proteomes" id="UP000643580"/>
    </source>
</evidence>
<gene>
    <name evidence="1" type="ORF">H6G92_28290</name>
    <name evidence="2" type="ORF">H6G92_28670</name>
</gene>
<dbReference type="EMBL" id="JACJTD010000050">
    <property type="protein sequence ID" value="MBD2650058.1"/>
    <property type="molecule type" value="Genomic_DNA"/>
</dbReference>
<proteinExistence type="predicted"/>
<accession>A0ABR8IH55</accession>
<sequence length="57" mass="6381">MRLITGCEYWLGGELRSLASPLQTLKPPLLILLPAVVRQWPRCLRFLLAEAPSSAYA</sequence>
<reference evidence="1 3" key="1">
    <citation type="journal article" date="2020" name="ISME J.">
        <title>Comparative genomics reveals insights into cyanobacterial evolution and habitat adaptation.</title>
        <authorList>
            <person name="Chen M.Y."/>
            <person name="Teng W.K."/>
            <person name="Zhao L."/>
            <person name="Hu C.X."/>
            <person name="Zhou Y.K."/>
            <person name="Han B.P."/>
            <person name="Song L.R."/>
            <person name="Shu W.S."/>
        </authorList>
    </citation>
    <scope>NUCLEOTIDE SEQUENCE [LARGE SCALE GENOMIC DNA]</scope>
    <source>
        <strain evidence="1 3">FACHB-393</strain>
    </source>
</reference>
<evidence type="ECO:0000313" key="1">
    <source>
        <dbReference type="EMBL" id="MBD2650058.1"/>
    </source>
</evidence>
<evidence type="ECO:0000313" key="2">
    <source>
        <dbReference type="EMBL" id="MBD2650112.1"/>
    </source>
</evidence>
<organism evidence="1 3">
    <name type="scientific">Nostoc foliaceum FACHB-393</name>
    <dbReference type="NCBI Taxonomy" id="2692915"/>
    <lineage>
        <taxon>Bacteria</taxon>
        <taxon>Bacillati</taxon>
        <taxon>Cyanobacteriota</taxon>
        <taxon>Cyanophyceae</taxon>
        <taxon>Nostocales</taxon>
        <taxon>Nostocaceae</taxon>
        <taxon>Nostoc</taxon>
        <taxon>Nostoc foliaceum</taxon>
    </lineage>
</organism>
<reference evidence="1" key="2">
    <citation type="submission" date="2020-08" db="EMBL/GenBank/DDBJ databases">
        <authorList>
            <person name="Chen M."/>
            <person name="Teng W."/>
            <person name="Zhao L."/>
            <person name="Hu C."/>
            <person name="Zhou Y."/>
            <person name="Han B."/>
            <person name="Song L."/>
            <person name="Shu W."/>
        </authorList>
    </citation>
    <scope>NUCLEOTIDE SEQUENCE</scope>
    <source>
        <strain evidence="1">FACHB-393</strain>
    </source>
</reference>
<comment type="caution">
    <text evidence="1">The sequence shown here is derived from an EMBL/GenBank/DDBJ whole genome shotgun (WGS) entry which is preliminary data.</text>
</comment>
<dbReference type="Proteomes" id="UP000643580">
    <property type="component" value="Unassembled WGS sequence"/>
</dbReference>
<name>A0ABR8IH55_9NOSO</name>
<keyword evidence="3" id="KW-1185">Reference proteome</keyword>
<protein>
    <submittedName>
        <fullName evidence="1">Uncharacterized protein</fullName>
    </submittedName>
</protein>
<dbReference type="RefSeq" id="WP_190898848.1">
    <property type="nucleotide sequence ID" value="NZ_JACJTD010000050.1"/>
</dbReference>